<comment type="caution">
    <text evidence="1">The sequence shown here is derived from an EMBL/GenBank/DDBJ whole genome shotgun (WGS) entry which is preliminary data.</text>
</comment>
<dbReference type="InterPro" id="IPR038292">
    <property type="entry name" value="YmfJ/YflH_sf"/>
</dbReference>
<keyword evidence="2" id="KW-1185">Reference proteome</keyword>
<evidence type="ECO:0008006" key="3">
    <source>
        <dbReference type="Google" id="ProtNLM"/>
    </source>
</evidence>
<evidence type="ECO:0000313" key="2">
    <source>
        <dbReference type="Proteomes" id="UP000197032"/>
    </source>
</evidence>
<dbReference type="RefSeq" id="WP_088553923.1">
    <property type="nucleotide sequence ID" value="NZ_BDGJ01000087.1"/>
</dbReference>
<name>A0A1Z5HSW9_9FIRM</name>
<protein>
    <recommendedName>
        <fullName evidence="3">DUF3243 domain-containing protein</fullName>
    </recommendedName>
</protein>
<dbReference type="InterPro" id="IPR021637">
    <property type="entry name" value="DUF3243"/>
</dbReference>
<evidence type="ECO:0000313" key="1">
    <source>
        <dbReference type="EMBL" id="GAW92614.1"/>
    </source>
</evidence>
<organism evidence="1 2">
    <name type="scientific">Calderihabitans maritimus</name>
    <dbReference type="NCBI Taxonomy" id="1246530"/>
    <lineage>
        <taxon>Bacteria</taxon>
        <taxon>Bacillati</taxon>
        <taxon>Bacillota</taxon>
        <taxon>Clostridia</taxon>
        <taxon>Neomoorellales</taxon>
        <taxon>Calderihabitantaceae</taxon>
        <taxon>Calderihabitans</taxon>
    </lineage>
</organism>
<reference evidence="2" key="1">
    <citation type="journal article" date="2017" name="Appl. Environ. Microbiol.">
        <title>Genomic analysis of Calderihabitans maritimus KKC1, a thermophilic hydrogenogenic carboxydotrophic bacterium isolated from marine sediment.</title>
        <authorList>
            <person name="Omae K."/>
            <person name="Yoneda Y."/>
            <person name="Fukuyama Y."/>
            <person name="Yoshida T."/>
            <person name="Sako Y."/>
        </authorList>
    </citation>
    <scope>NUCLEOTIDE SEQUENCE [LARGE SCALE GENOMIC DNA]</scope>
    <source>
        <strain evidence="2">KKC1</strain>
    </source>
</reference>
<dbReference type="Pfam" id="PF11588">
    <property type="entry name" value="DUF3243"/>
    <property type="match status" value="1"/>
</dbReference>
<sequence length="86" mass="9746">MVGVKNMAAENFPQELAEKIREGMKHGLTEEQMVKGIMAVGNLLGKFVKPDSPEEALMQEMWEIASEEEKEVMARLVYRLGQTKVH</sequence>
<dbReference type="Proteomes" id="UP000197032">
    <property type="component" value="Unassembled WGS sequence"/>
</dbReference>
<dbReference type="Gene3D" id="1.10.760.20">
    <property type="entry name" value="Protein of unknown function DUF3243"/>
    <property type="match status" value="1"/>
</dbReference>
<accession>A0A1Z5HSW9</accession>
<dbReference type="AlphaFoldDB" id="A0A1Z5HSW9"/>
<gene>
    <name evidence="1" type="ORF">KKC1_17650</name>
</gene>
<dbReference type="OrthoDB" id="2382009at2"/>
<dbReference type="EMBL" id="BDGJ01000087">
    <property type="protein sequence ID" value="GAW92614.1"/>
    <property type="molecule type" value="Genomic_DNA"/>
</dbReference>
<proteinExistence type="predicted"/>